<comment type="caution">
    <text evidence="6">The sequence shown here is derived from an EMBL/GenBank/DDBJ whole genome shotgun (WGS) entry which is preliminary data.</text>
</comment>
<feature type="transmembrane region" description="Helical" evidence="1">
    <location>
        <begin position="6"/>
        <end position="26"/>
    </location>
</feature>
<reference evidence="6" key="2">
    <citation type="submission" date="2018-07" db="EMBL/GenBank/DDBJ databases">
        <authorList>
            <consortium name="NCBI Pathogen Detection Project"/>
        </authorList>
    </citation>
    <scope>NUCLEOTIDE SEQUENCE</scope>
    <source>
        <strain evidence="5">1709</strain>
        <strain evidence="2">1743</strain>
        <strain evidence="6">1744</strain>
        <strain evidence="3">SSI_AA384</strain>
        <strain evidence="4">SSI_AA717</strain>
    </source>
</reference>
<feature type="transmembrane region" description="Helical" evidence="1">
    <location>
        <begin position="85"/>
        <end position="102"/>
    </location>
</feature>
<evidence type="ECO:0000313" key="2">
    <source>
        <dbReference type="EMBL" id="HAC6625384.1"/>
    </source>
</evidence>
<dbReference type="AlphaFoldDB" id="A0A737ZUM0"/>
<gene>
    <name evidence="2" type="ORF">G0B96_07605</name>
    <name evidence="3" type="ORF">G0O00_08125</name>
    <name evidence="6" type="ORF">G4Q59_001293</name>
    <name evidence="5" type="ORF">G4W73_002203</name>
    <name evidence="4" type="ORF">GTH66_09540</name>
</gene>
<dbReference type="EMBL" id="DAATHF010000012">
    <property type="protein sequence ID" value="HAE8642573.1"/>
    <property type="molecule type" value="Genomic_DNA"/>
</dbReference>
<dbReference type="EMBL" id="DAATIF010000004">
    <property type="protein sequence ID" value="HAE8710249.1"/>
    <property type="molecule type" value="Genomic_DNA"/>
</dbReference>
<keyword evidence="1" id="KW-0472">Membrane</keyword>
<dbReference type="EMBL" id="DAAMHA010000004">
    <property type="protein sequence ID" value="HAC6625384.1"/>
    <property type="molecule type" value="Genomic_DNA"/>
</dbReference>
<keyword evidence="1" id="KW-1133">Transmembrane helix</keyword>
<evidence type="ECO:0000313" key="4">
    <source>
        <dbReference type="EMBL" id="HAD1705983.1"/>
    </source>
</evidence>
<name>A0A737ZUM0_SALTM</name>
<evidence type="ECO:0000313" key="5">
    <source>
        <dbReference type="EMBL" id="HAE8642573.1"/>
    </source>
</evidence>
<reference evidence="6" key="1">
    <citation type="journal article" date="2018" name="Genome Biol.">
        <title>SKESA: strategic k-mer extension for scrupulous assemblies.</title>
        <authorList>
            <person name="Souvorov A."/>
            <person name="Agarwala R."/>
            <person name="Lipman D.J."/>
        </authorList>
    </citation>
    <scope>NUCLEOTIDE SEQUENCE</scope>
    <source>
        <strain evidence="5">1709</strain>
        <strain evidence="2">1743</strain>
        <strain evidence="6">1744</strain>
        <strain evidence="3">SSI_AA384</strain>
        <strain evidence="4">SSI_AA717</strain>
    </source>
</reference>
<evidence type="ECO:0000256" key="1">
    <source>
        <dbReference type="SAM" id="Phobius"/>
    </source>
</evidence>
<evidence type="ECO:0000313" key="3">
    <source>
        <dbReference type="EMBL" id="HAD1037944.1"/>
    </source>
</evidence>
<sequence>MDIKYSVSLLVVYAAIMILYISYLYNKKAFHMNAEPLTHQHLFWAALIIPFSLFIIFGIICWYGHTLRIDSTGFNNFLSISKLPLALLSLSLPFGVVVNNVHRTIQTDKQIKEAERKNKADSFYSHRKNTIEMFENLPFKTITITDKKYKLCFENNYVTYRYCYPFMSTYLVTYDADSDFIDRVKNVWLSLRDKINTIDFNNEQELLKHISSIENLLDQIHKLLQFKPFDLTEAYYTTYINETEGVKIFRTKFKNEWGIKDAINAYWHAYIIIIQAIEIKFDHKFMNQMESVRHYSLSQDKKLAKWEMFKVTGNTTTGIYEKEQK</sequence>
<dbReference type="EMBL" id="DAANWF010000004">
    <property type="protein sequence ID" value="HAD1705983.1"/>
    <property type="molecule type" value="Genomic_DNA"/>
</dbReference>
<evidence type="ECO:0000313" key="6">
    <source>
        <dbReference type="EMBL" id="HAE8710249.1"/>
    </source>
</evidence>
<dbReference type="RefSeq" id="WP_001738702.1">
    <property type="nucleotide sequence ID" value="NZ_CP045949.1"/>
</dbReference>
<accession>A0A737ZUM0</accession>
<proteinExistence type="predicted"/>
<feature type="transmembrane region" description="Helical" evidence="1">
    <location>
        <begin position="42"/>
        <end position="65"/>
    </location>
</feature>
<organism evidence="6">
    <name type="scientific">Salmonella typhimurium</name>
    <dbReference type="NCBI Taxonomy" id="90371"/>
    <lineage>
        <taxon>Bacteria</taxon>
        <taxon>Pseudomonadati</taxon>
        <taxon>Pseudomonadota</taxon>
        <taxon>Gammaproteobacteria</taxon>
        <taxon>Enterobacterales</taxon>
        <taxon>Enterobacteriaceae</taxon>
        <taxon>Salmonella</taxon>
    </lineage>
</organism>
<keyword evidence="1" id="KW-0812">Transmembrane</keyword>
<protein>
    <submittedName>
        <fullName evidence="6">Uncharacterized protein</fullName>
    </submittedName>
</protein>
<dbReference type="EMBL" id="DAANQY010000005">
    <property type="protein sequence ID" value="HAD1037944.1"/>
    <property type="molecule type" value="Genomic_DNA"/>
</dbReference>